<dbReference type="Proteomes" id="UP001169990">
    <property type="component" value="Unassembled WGS sequence"/>
</dbReference>
<dbReference type="EMBL" id="QELD01000053">
    <property type="protein sequence ID" value="MDN4188832.1"/>
    <property type="molecule type" value="Genomic_DNA"/>
</dbReference>
<sequence>MHRPSLQELILLKSLNFAMKEAKDLLMATQFHHMIKIKLQVSSILIWTMVFVLWKYPPLSELSMIPCPLSPQPTFLNHNH</sequence>
<gene>
    <name evidence="1" type="ORF">DC496_11080</name>
</gene>
<protein>
    <submittedName>
        <fullName evidence="1">Uncharacterized protein</fullName>
    </submittedName>
</protein>
<reference evidence="1" key="2">
    <citation type="journal article" date="2022" name="3 Biotech.">
        <title>Isomaltooligosaccharides utilization and genomic characterization of human infant anti-inflammatory Bifidobacterium longum and Bifidobacterium breve strains.</title>
        <authorList>
            <person name="Sharma S."/>
            <person name="Singh S."/>
            <person name="Chaudhary V."/>
            <person name="Mantri S."/>
            <person name="Chander A."/>
            <person name="Maurya R."/>
            <person name="Rajarammohan S."/>
            <person name="Singh R.P."/>
            <person name="Rishi P."/>
            <person name="Bishnoi M."/>
            <person name="Bhadada S.K."/>
            <person name="Kondepudi K.K."/>
        </authorList>
    </citation>
    <scope>NUCLEOTIDE SEQUENCE</scope>
    <source>
        <strain evidence="1">Bif11</strain>
    </source>
</reference>
<organism evidence="1 2">
    <name type="scientific">Bifidobacterium breve</name>
    <dbReference type="NCBI Taxonomy" id="1685"/>
    <lineage>
        <taxon>Bacteria</taxon>
        <taxon>Bacillati</taxon>
        <taxon>Actinomycetota</taxon>
        <taxon>Actinomycetes</taxon>
        <taxon>Bifidobacteriales</taxon>
        <taxon>Bifidobacteriaceae</taxon>
        <taxon>Bifidobacterium</taxon>
    </lineage>
</organism>
<dbReference type="AlphaFoldDB" id="A0AAW7LNH2"/>
<proteinExistence type="predicted"/>
<reference evidence="1" key="1">
    <citation type="submission" date="2018-05" db="EMBL/GenBank/DDBJ databases">
        <authorList>
            <person name="Kondepudi K.K."/>
            <person name="Singh S."/>
            <person name="Chaudhry V."/>
            <person name="Mantri S."/>
            <person name="Bhadada S."/>
            <person name="Bishnoi M."/>
            <person name="Kaur J."/>
            <person name="Sharma S."/>
            <person name="Bhatia R."/>
        </authorList>
    </citation>
    <scope>NUCLEOTIDE SEQUENCE</scope>
    <source>
        <strain evidence="1">Bif11</strain>
    </source>
</reference>
<accession>A0AAW7LNH2</accession>
<name>A0AAW7LNH2_BIFBR</name>
<evidence type="ECO:0000313" key="2">
    <source>
        <dbReference type="Proteomes" id="UP001169990"/>
    </source>
</evidence>
<comment type="caution">
    <text evidence="1">The sequence shown here is derived from an EMBL/GenBank/DDBJ whole genome shotgun (WGS) entry which is preliminary data.</text>
</comment>
<evidence type="ECO:0000313" key="1">
    <source>
        <dbReference type="EMBL" id="MDN4188832.1"/>
    </source>
</evidence>